<dbReference type="EMBL" id="CAJHNJ030000091">
    <property type="protein sequence ID" value="CAG9134983.1"/>
    <property type="molecule type" value="Genomic_DNA"/>
</dbReference>
<keyword evidence="3" id="KW-1185">Reference proteome</keyword>
<sequence>MAATRKYYEWNETNMKLAITALKKKECGLNEASRHAGPPAAAAAAALARGTRAPLAPPSAAPAATMRGDRATRDSRHNKDHDNLKSSLKQKGNKSKKHRVVFDESANEFFEADYIIVVRDECGYSDEGEGEECGGCGACHQEADAGALSPPEGYKDLGLFNRDGTLREQAWWEAGDVVLVGERSGTVFTPQHLQLLRRLQRERMLRSTICADCDAHAALHQPLDIEYNYEEEDSSDVDKELRPVARRSGKHIAAGEERPRTNSSQQTTPTDGEESDTGENDGRLSLENSPLRQKRGGILKGGRLWKSMDSERDIIEQNWATDTAPLVAVMSSSRVQV</sequence>
<feature type="compositionally biased region" description="Basic and acidic residues" evidence="1">
    <location>
        <begin position="67"/>
        <end position="84"/>
    </location>
</feature>
<name>A0A8S4G1G9_PLUXY</name>
<evidence type="ECO:0000256" key="1">
    <source>
        <dbReference type="SAM" id="MobiDB-lite"/>
    </source>
</evidence>
<dbReference type="Proteomes" id="UP000653454">
    <property type="component" value="Unassembled WGS sequence"/>
</dbReference>
<feature type="compositionally biased region" description="Low complexity" evidence="1">
    <location>
        <begin position="36"/>
        <end position="54"/>
    </location>
</feature>
<reference evidence="2" key="1">
    <citation type="submission" date="2020-11" db="EMBL/GenBank/DDBJ databases">
        <authorList>
            <person name="Whiteford S."/>
        </authorList>
    </citation>
    <scope>NUCLEOTIDE SEQUENCE</scope>
</reference>
<comment type="caution">
    <text evidence="2">The sequence shown here is derived from an EMBL/GenBank/DDBJ whole genome shotgun (WGS) entry which is preliminary data.</text>
</comment>
<organism evidence="2 3">
    <name type="scientific">Plutella xylostella</name>
    <name type="common">Diamondback moth</name>
    <name type="synonym">Plutella maculipennis</name>
    <dbReference type="NCBI Taxonomy" id="51655"/>
    <lineage>
        <taxon>Eukaryota</taxon>
        <taxon>Metazoa</taxon>
        <taxon>Ecdysozoa</taxon>
        <taxon>Arthropoda</taxon>
        <taxon>Hexapoda</taxon>
        <taxon>Insecta</taxon>
        <taxon>Pterygota</taxon>
        <taxon>Neoptera</taxon>
        <taxon>Endopterygota</taxon>
        <taxon>Lepidoptera</taxon>
        <taxon>Glossata</taxon>
        <taxon>Ditrysia</taxon>
        <taxon>Yponomeutoidea</taxon>
        <taxon>Plutellidae</taxon>
        <taxon>Plutella</taxon>
    </lineage>
</organism>
<protein>
    <submittedName>
        <fullName evidence="2">(diamondback moth) hypothetical protein</fullName>
    </submittedName>
</protein>
<gene>
    <name evidence="2" type="ORF">PLXY2_LOCUS13231</name>
</gene>
<feature type="compositionally biased region" description="Polar residues" evidence="1">
    <location>
        <begin position="261"/>
        <end position="270"/>
    </location>
</feature>
<feature type="region of interest" description="Disordered" evidence="1">
    <location>
        <begin position="31"/>
        <end position="98"/>
    </location>
</feature>
<evidence type="ECO:0000313" key="2">
    <source>
        <dbReference type="EMBL" id="CAG9134983.1"/>
    </source>
</evidence>
<dbReference type="AlphaFoldDB" id="A0A8S4G1G9"/>
<accession>A0A8S4G1G9</accession>
<evidence type="ECO:0000313" key="3">
    <source>
        <dbReference type="Proteomes" id="UP000653454"/>
    </source>
</evidence>
<proteinExistence type="predicted"/>
<feature type="region of interest" description="Disordered" evidence="1">
    <location>
        <begin position="248"/>
        <end position="294"/>
    </location>
</feature>